<dbReference type="GO" id="GO:0006119">
    <property type="term" value="P:oxidative phosphorylation"/>
    <property type="evidence" value="ECO:0007669"/>
    <property type="project" value="UniProtKB-UniPathway"/>
</dbReference>
<dbReference type="EMBL" id="FOMB01000014">
    <property type="protein sequence ID" value="SFC90011.1"/>
    <property type="molecule type" value="Genomic_DNA"/>
</dbReference>
<evidence type="ECO:0000313" key="27">
    <source>
        <dbReference type="EMBL" id="SFC90011.1"/>
    </source>
</evidence>
<comment type="cofactor">
    <cofactor evidence="21 23">
        <name>heme c</name>
        <dbReference type="ChEBI" id="CHEBI:61717"/>
    </cofactor>
    <text evidence="21 23">Binds 2 heme C groups per subunit.</text>
</comment>
<dbReference type="PIRSF" id="PIRSF000006">
    <property type="entry name" value="Cbb3-Cox_fixP"/>
    <property type="match status" value="1"/>
</dbReference>
<dbReference type="PRINTS" id="PR00605">
    <property type="entry name" value="CYTCHROMECIC"/>
</dbReference>
<keyword evidence="10 24" id="KW-0812">Transmembrane</keyword>
<dbReference type="InterPro" id="IPR032858">
    <property type="entry name" value="CcoP_N"/>
</dbReference>
<comment type="function">
    <text evidence="20">C-type cytochrome. Part of the cbb3-type cytochrome c oxidase complex. FixP subunit is required for transferring electrons from donor cytochrome c via its heme groups to FixO subunit. From there, electrons are shuttled to the catalytic binuclear center of FixN subunit where oxygen reduction takes place. The complex also functions as a proton pump.</text>
</comment>
<evidence type="ECO:0000256" key="4">
    <source>
        <dbReference type="ARBA" id="ARBA00011203"/>
    </source>
</evidence>
<feature type="binding site" description="covalent" evidence="23">
    <location>
        <position position="121"/>
    </location>
    <ligand>
        <name>heme c</name>
        <dbReference type="ChEBI" id="CHEBI:61717"/>
        <label>1</label>
    </ligand>
</feature>
<dbReference type="InterPro" id="IPR050597">
    <property type="entry name" value="Cytochrome_c_Oxidase_Subunit"/>
</dbReference>
<proteinExistence type="inferred from homology"/>
<evidence type="ECO:0000256" key="8">
    <source>
        <dbReference type="ARBA" id="ARBA00022617"/>
    </source>
</evidence>
<feature type="binding site" description="axial binding residue" evidence="22">
    <location>
        <position position="172"/>
    </location>
    <ligand>
        <name>heme c</name>
        <dbReference type="ChEBI" id="CHEBI:61717"/>
        <label>2</label>
    </ligand>
    <ligandPart>
        <name>Fe</name>
        <dbReference type="ChEBI" id="CHEBI:18248"/>
    </ligandPart>
</feature>
<comment type="pathway">
    <text evidence="2 21">Energy metabolism; oxidative phosphorylation.</text>
</comment>
<dbReference type="Pfam" id="PF13442">
    <property type="entry name" value="Cytochrome_CBB3"/>
    <property type="match status" value="1"/>
</dbReference>
<name>A0A0F5PRL8_9HYPH</name>
<reference evidence="26 28" key="1">
    <citation type="submission" date="2015-03" db="EMBL/GenBank/DDBJ databases">
        <authorList>
            <person name="Lepp D."/>
            <person name="Hassan Y.I."/>
            <person name="Li X.-Z."/>
            <person name="Zhou T."/>
        </authorList>
    </citation>
    <scope>NUCLEOTIDE SEQUENCE [LARGE SCALE GENOMIC DNA]</scope>
    <source>
        <strain evidence="26 28">Cr7-05</strain>
    </source>
</reference>
<dbReference type="GO" id="GO:0005886">
    <property type="term" value="C:plasma membrane"/>
    <property type="evidence" value="ECO:0007669"/>
    <property type="project" value="UniProtKB-SubCell"/>
</dbReference>
<dbReference type="PANTHER" id="PTHR33751">
    <property type="entry name" value="CBB3-TYPE CYTOCHROME C OXIDASE SUBUNIT FIXP"/>
    <property type="match status" value="1"/>
</dbReference>
<evidence type="ECO:0000313" key="29">
    <source>
        <dbReference type="Proteomes" id="UP000182258"/>
    </source>
</evidence>
<dbReference type="EMBL" id="LAPV01000192">
    <property type="protein sequence ID" value="KKC31327.1"/>
    <property type="molecule type" value="Genomic_DNA"/>
</dbReference>
<dbReference type="GO" id="GO:0016491">
    <property type="term" value="F:oxidoreductase activity"/>
    <property type="evidence" value="ECO:0007669"/>
    <property type="project" value="UniProtKB-KW"/>
</dbReference>
<keyword evidence="12" id="KW-0677">Repeat</keyword>
<dbReference type="AlphaFoldDB" id="A0A0F5PRL8"/>
<evidence type="ECO:0000256" key="22">
    <source>
        <dbReference type="PIRSR" id="PIRSR000006-1"/>
    </source>
</evidence>
<evidence type="ECO:0000256" key="19">
    <source>
        <dbReference type="ARBA" id="ARBA00023136"/>
    </source>
</evidence>
<evidence type="ECO:0000256" key="21">
    <source>
        <dbReference type="PIRNR" id="PIRNR000006"/>
    </source>
</evidence>
<comment type="similarity">
    <text evidence="3 21">Belongs to the CcoP / FixP family.</text>
</comment>
<evidence type="ECO:0000256" key="2">
    <source>
        <dbReference type="ARBA" id="ARBA00004673"/>
    </source>
</evidence>
<keyword evidence="5 21" id="KW-0813">Transport</keyword>
<evidence type="ECO:0000259" key="25">
    <source>
        <dbReference type="PROSITE" id="PS51007"/>
    </source>
</evidence>
<evidence type="ECO:0000256" key="6">
    <source>
        <dbReference type="ARBA" id="ARBA00022475"/>
    </source>
</evidence>
<evidence type="ECO:0000256" key="9">
    <source>
        <dbReference type="ARBA" id="ARBA00022660"/>
    </source>
</evidence>
<dbReference type="PANTHER" id="PTHR33751:SF1">
    <property type="entry name" value="CBB3-TYPE CYTOCHROME C OXIDASE SUBUNIT FIXP"/>
    <property type="match status" value="1"/>
</dbReference>
<dbReference type="GO" id="GO:0005506">
    <property type="term" value="F:iron ion binding"/>
    <property type="evidence" value="ECO:0007669"/>
    <property type="project" value="InterPro"/>
</dbReference>
<evidence type="ECO:0000256" key="11">
    <source>
        <dbReference type="ARBA" id="ARBA00022723"/>
    </source>
</evidence>
<organism evidence="27 29">
    <name type="scientific">Devosia psychrophila</name>
    <dbReference type="NCBI Taxonomy" id="728005"/>
    <lineage>
        <taxon>Bacteria</taxon>
        <taxon>Pseudomonadati</taxon>
        <taxon>Pseudomonadota</taxon>
        <taxon>Alphaproteobacteria</taxon>
        <taxon>Hyphomicrobiales</taxon>
        <taxon>Devosiaceae</taxon>
        <taxon>Devosia</taxon>
    </lineage>
</organism>
<feature type="binding site" description="covalent" evidence="23">
    <location>
        <position position="221"/>
    </location>
    <ligand>
        <name>heme c</name>
        <dbReference type="ChEBI" id="CHEBI:61717"/>
        <label>2</label>
    </ligand>
</feature>
<evidence type="ECO:0000256" key="24">
    <source>
        <dbReference type="SAM" id="Phobius"/>
    </source>
</evidence>
<evidence type="ECO:0000256" key="23">
    <source>
        <dbReference type="PIRSR" id="PIRSR000006-2"/>
    </source>
</evidence>
<dbReference type="Proteomes" id="UP000033519">
    <property type="component" value="Unassembled WGS sequence"/>
</dbReference>
<evidence type="ECO:0000256" key="20">
    <source>
        <dbReference type="ARBA" id="ARBA00025525"/>
    </source>
</evidence>
<feature type="domain" description="Cytochrome c" evidence="25">
    <location>
        <begin position="108"/>
        <end position="197"/>
    </location>
</feature>
<evidence type="ECO:0000256" key="1">
    <source>
        <dbReference type="ARBA" id="ARBA00004533"/>
    </source>
</evidence>
<dbReference type="Gene3D" id="6.10.280.130">
    <property type="match status" value="1"/>
</dbReference>
<keyword evidence="6 21" id="KW-1003">Cell membrane</keyword>
<dbReference type="InterPro" id="IPR009056">
    <property type="entry name" value="Cyt_c-like_dom"/>
</dbReference>
<dbReference type="InterPro" id="IPR004678">
    <property type="entry name" value="Cyt_c_oxidase_cbb3_su3"/>
</dbReference>
<protein>
    <recommendedName>
        <fullName evidence="21">Cbb3-type cytochrome c oxidase subunit</fullName>
    </recommendedName>
</protein>
<feature type="binding site" description="axial binding residue" evidence="22">
    <location>
        <position position="125"/>
    </location>
    <ligand>
        <name>heme c</name>
        <dbReference type="ChEBI" id="CHEBI:61717"/>
        <label>1</label>
    </ligand>
    <ligandPart>
        <name>Fe</name>
        <dbReference type="ChEBI" id="CHEBI:18248"/>
    </ligandPart>
</feature>
<evidence type="ECO:0000256" key="3">
    <source>
        <dbReference type="ARBA" id="ARBA00006113"/>
    </source>
</evidence>
<keyword evidence="19 21" id="KW-0472">Membrane</keyword>
<keyword evidence="28" id="KW-1185">Reference proteome</keyword>
<feature type="domain" description="Cytochrome c" evidence="25">
    <location>
        <begin position="208"/>
        <end position="289"/>
    </location>
</feature>
<evidence type="ECO:0000256" key="13">
    <source>
        <dbReference type="ARBA" id="ARBA00022781"/>
    </source>
</evidence>
<keyword evidence="13 21" id="KW-0375">Hydrogen ion transport</keyword>
<sequence length="293" mass="31777">MALGERDKPSGQMTTGHEWNGIKELNTPVPRVVYFFLIATATFAVTWTLLMPSWPGINGYFRGFLGVDQRVAVTQTVDQAKVDRASWTTRIDQEDFAAIQADKDLMNIVRQTGAALFGDNCAACHGTDAQGRPGFPNLVAAPIMWGDDPKIVAETIRIGINGTSPDTRFAQMLAFGKDQMLAREDIDAVVAYVQTLSQPDLAATIDADALLAGATLFADNCAGCHGEDAKGMTDTGAPNLTDAYWTYGGDRANIRHSVYDGRGGTMPSWEARLTPTDIKLLTLYVLDLRATRP</sequence>
<dbReference type="Pfam" id="PF14715">
    <property type="entry name" value="FixP_N"/>
    <property type="match status" value="1"/>
</dbReference>
<evidence type="ECO:0000313" key="28">
    <source>
        <dbReference type="Proteomes" id="UP000033519"/>
    </source>
</evidence>
<feature type="binding site" description="covalent" evidence="23">
    <location>
        <position position="124"/>
    </location>
    <ligand>
        <name>heme c</name>
        <dbReference type="ChEBI" id="CHEBI:61717"/>
        <label>1</label>
    </ligand>
</feature>
<feature type="binding site" description="axial binding residue" evidence="22">
    <location>
        <position position="225"/>
    </location>
    <ligand>
        <name>heme c</name>
        <dbReference type="ChEBI" id="CHEBI:61717"/>
        <label>2</label>
    </ligand>
    <ligandPart>
        <name>Fe</name>
        <dbReference type="ChEBI" id="CHEBI:18248"/>
    </ligandPart>
</feature>
<keyword evidence="16 21" id="KW-0560">Oxidoreductase</keyword>
<accession>A0A0F5PRL8</accession>
<evidence type="ECO:0000313" key="26">
    <source>
        <dbReference type="EMBL" id="KKC31327.1"/>
    </source>
</evidence>
<evidence type="ECO:0000256" key="14">
    <source>
        <dbReference type="ARBA" id="ARBA00022982"/>
    </source>
</evidence>
<keyword evidence="11 21" id="KW-0479">Metal-binding</keyword>
<gene>
    <name evidence="27" type="ORF">SAMN04488059_11415</name>
    <name evidence="26" type="ORF">WH91_20320</name>
</gene>
<keyword evidence="8 21" id="KW-0349">Heme</keyword>
<dbReference type="NCBIfam" id="TIGR00782">
    <property type="entry name" value="ccoP"/>
    <property type="match status" value="1"/>
</dbReference>
<dbReference type="InterPro" id="IPR008168">
    <property type="entry name" value="Cyt_C_IC"/>
</dbReference>
<keyword evidence="9 21" id="KW-0679">Respiratory chain</keyword>
<evidence type="ECO:0000256" key="7">
    <source>
        <dbReference type="ARBA" id="ARBA00022519"/>
    </source>
</evidence>
<dbReference type="PATRIC" id="fig|728005.3.peg.2405"/>
<dbReference type="UniPathway" id="UPA00705"/>
<evidence type="ECO:0000256" key="18">
    <source>
        <dbReference type="ARBA" id="ARBA00023065"/>
    </source>
</evidence>
<feature type="binding site" description="axial binding residue" evidence="22">
    <location>
        <position position="266"/>
    </location>
    <ligand>
        <name>heme c</name>
        <dbReference type="ChEBI" id="CHEBI:61717"/>
        <label>1</label>
    </ligand>
    <ligandPart>
        <name>Fe</name>
        <dbReference type="ChEBI" id="CHEBI:18248"/>
    </ligandPart>
</feature>
<dbReference type="Gene3D" id="1.10.760.10">
    <property type="entry name" value="Cytochrome c-like domain"/>
    <property type="match status" value="2"/>
</dbReference>
<evidence type="ECO:0000256" key="12">
    <source>
        <dbReference type="ARBA" id="ARBA00022737"/>
    </source>
</evidence>
<dbReference type="Proteomes" id="UP000182258">
    <property type="component" value="Unassembled WGS sequence"/>
</dbReference>
<dbReference type="InterPro" id="IPR036909">
    <property type="entry name" value="Cyt_c-like_dom_sf"/>
</dbReference>
<dbReference type="InterPro" id="IPR038414">
    <property type="entry name" value="CcoP_N_sf"/>
</dbReference>
<dbReference type="GO" id="GO:1902600">
    <property type="term" value="P:proton transmembrane transport"/>
    <property type="evidence" value="ECO:0007669"/>
    <property type="project" value="UniProtKB-KW"/>
</dbReference>
<dbReference type="RefSeq" id="WP_046172819.1">
    <property type="nucleotide sequence ID" value="NZ_FOMB01000014.1"/>
</dbReference>
<dbReference type="OrthoDB" id="9811281at2"/>
<evidence type="ECO:0000256" key="15">
    <source>
        <dbReference type="ARBA" id="ARBA00022989"/>
    </source>
</evidence>
<dbReference type="GO" id="GO:0020037">
    <property type="term" value="F:heme binding"/>
    <property type="evidence" value="ECO:0007669"/>
    <property type="project" value="InterPro"/>
</dbReference>
<evidence type="ECO:0000256" key="5">
    <source>
        <dbReference type="ARBA" id="ARBA00022448"/>
    </source>
</evidence>
<comment type="subcellular location">
    <subcellularLocation>
        <location evidence="1 21">Cell inner membrane</location>
    </subcellularLocation>
</comment>
<dbReference type="SUPFAM" id="SSF46626">
    <property type="entry name" value="Cytochrome c"/>
    <property type="match status" value="2"/>
</dbReference>
<keyword evidence="15 24" id="KW-1133">Transmembrane helix</keyword>
<dbReference type="PROSITE" id="PS51007">
    <property type="entry name" value="CYTC"/>
    <property type="match status" value="2"/>
</dbReference>
<dbReference type="STRING" id="728005.SAMN04488059_11415"/>
<dbReference type="Pfam" id="PF00034">
    <property type="entry name" value="Cytochrom_C"/>
    <property type="match status" value="1"/>
</dbReference>
<keyword evidence="7 21" id="KW-0997">Cell inner membrane</keyword>
<evidence type="ECO:0000256" key="10">
    <source>
        <dbReference type="ARBA" id="ARBA00022692"/>
    </source>
</evidence>
<evidence type="ECO:0000256" key="16">
    <source>
        <dbReference type="ARBA" id="ARBA00023002"/>
    </source>
</evidence>
<feature type="binding site" description="covalent" evidence="23">
    <location>
        <position position="224"/>
    </location>
    <ligand>
        <name>heme c</name>
        <dbReference type="ChEBI" id="CHEBI:61717"/>
        <label>2</label>
    </ligand>
</feature>
<dbReference type="GO" id="GO:0009055">
    <property type="term" value="F:electron transfer activity"/>
    <property type="evidence" value="ECO:0007669"/>
    <property type="project" value="InterPro"/>
</dbReference>
<keyword evidence="14 21" id="KW-0249">Electron transport</keyword>
<reference evidence="27 29" key="2">
    <citation type="submission" date="2016-10" db="EMBL/GenBank/DDBJ databases">
        <authorList>
            <person name="de Groot N.N."/>
        </authorList>
    </citation>
    <scope>NUCLEOTIDE SEQUENCE [LARGE SCALE GENOMIC DNA]</scope>
    <source>
        <strain evidence="27 29">CGMCC 1.10210</strain>
    </source>
</reference>
<evidence type="ECO:0000256" key="17">
    <source>
        <dbReference type="ARBA" id="ARBA00023004"/>
    </source>
</evidence>
<comment type="subunit">
    <text evidence="4">Component of the cbb3-type cytochrome c oxidase at least composed of FixN, FixO, FixQ and FixP.</text>
</comment>
<keyword evidence="17 21" id="KW-0408">Iron</keyword>
<feature type="transmembrane region" description="Helical" evidence="24">
    <location>
        <begin position="32"/>
        <end position="50"/>
    </location>
</feature>
<keyword evidence="18 21" id="KW-0406">Ion transport</keyword>